<proteinExistence type="predicted"/>
<protein>
    <submittedName>
        <fullName evidence="1">Uncharacterized protein</fullName>
    </submittedName>
</protein>
<reference evidence="1" key="1">
    <citation type="submission" date="2019-08" db="EMBL/GenBank/DDBJ databases">
        <authorList>
            <person name="Kucharzyk K."/>
            <person name="Murdoch R.W."/>
            <person name="Higgins S."/>
            <person name="Loffler F."/>
        </authorList>
    </citation>
    <scope>NUCLEOTIDE SEQUENCE</scope>
</reference>
<organism evidence="1">
    <name type="scientific">bioreactor metagenome</name>
    <dbReference type="NCBI Taxonomy" id="1076179"/>
    <lineage>
        <taxon>unclassified sequences</taxon>
        <taxon>metagenomes</taxon>
        <taxon>ecological metagenomes</taxon>
    </lineage>
</organism>
<comment type="caution">
    <text evidence="1">The sequence shown here is derived from an EMBL/GenBank/DDBJ whole genome shotgun (WGS) entry which is preliminary data.</text>
</comment>
<name>A0A644ZZ63_9ZZZZ</name>
<dbReference type="EMBL" id="VSSQ01011204">
    <property type="protein sequence ID" value="MPM46250.1"/>
    <property type="molecule type" value="Genomic_DNA"/>
</dbReference>
<accession>A0A644ZZ63</accession>
<dbReference type="AlphaFoldDB" id="A0A644ZZ63"/>
<evidence type="ECO:0000313" key="1">
    <source>
        <dbReference type="EMBL" id="MPM46250.1"/>
    </source>
</evidence>
<gene>
    <name evidence="1" type="ORF">SDC9_92948</name>
</gene>
<sequence>MQIDHLLVDEIFIDQASLSGIARATIYSFQYSRWVSPHKERNGERVGPMTLVDSISWDMAGITKTDFGERKLHSTGVIGHPTISYRDRWTIPTISIYAFVLPNEYVATQINIDTHNDEYRPTLIGVTQENNLFYHTVFADFGNPSRKHIFDVTAQLEHNPKACKKLADDIEAVKGTKRFEELAHAAGRQVRSVDFWFKLLDLGSKFFKT</sequence>